<dbReference type="STRING" id="993689.GCA_002077135_00471"/>
<keyword evidence="4" id="KW-0050">Antiport</keyword>
<keyword evidence="6 11" id="KW-0812">Transmembrane</keyword>
<dbReference type="GO" id="GO:0005886">
    <property type="term" value="C:plasma membrane"/>
    <property type="evidence" value="ECO:0007669"/>
    <property type="project" value="TreeGrafter"/>
</dbReference>
<keyword evidence="7" id="KW-0630">Potassium</keyword>
<dbReference type="PANTHER" id="PTHR46157">
    <property type="entry name" value="K(+) EFFLUX ANTIPORTER 3, CHLOROPLASTIC"/>
    <property type="match status" value="1"/>
</dbReference>
<evidence type="ECO:0000256" key="3">
    <source>
        <dbReference type="ARBA" id="ARBA00022448"/>
    </source>
</evidence>
<dbReference type="FunFam" id="3.40.50.720:FF:000036">
    <property type="entry name" value="Glutathione-regulated potassium-efflux system protein KefB"/>
    <property type="match status" value="1"/>
</dbReference>
<dbReference type="Pfam" id="PF00999">
    <property type="entry name" value="Na_H_Exchanger"/>
    <property type="match status" value="1"/>
</dbReference>
<dbReference type="Gene3D" id="1.20.1530.20">
    <property type="match status" value="1"/>
</dbReference>
<feature type="transmembrane region" description="Helical" evidence="11">
    <location>
        <begin position="32"/>
        <end position="52"/>
    </location>
</feature>
<dbReference type="Pfam" id="PF02254">
    <property type="entry name" value="TrkA_N"/>
    <property type="match status" value="1"/>
</dbReference>
<evidence type="ECO:0000256" key="4">
    <source>
        <dbReference type="ARBA" id="ARBA00022449"/>
    </source>
</evidence>
<keyword evidence="5" id="KW-0633">Potassium transport</keyword>
<keyword evidence="14" id="KW-1185">Reference proteome</keyword>
<feature type="transmembrane region" description="Helical" evidence="11">
    <location>
        <begin position="116"/>
        <end position="137"/>
    </location>
</feature>
<comment type="similarity">
    <text evidence="2">Belongs to the monovalent cation:proton antiporter 2 (CPA2) transporter (TC 2.A.37) family.</text>
</comment>
<feature type="domain" description="RCK N-terminal" evidence="12">
    <location>
        <begin position="401"/>
        <end position="518"/>
    </location>
</feature>
<name>A0A4S3KNP3_9GAMM</name>
<organism evidence="13 14">
    <name type="scientific">Metallibacterium scheffleri</name>
    <dbReference type="NCBI Taxonomy" id="993689"/>
    <lineage>
        <taxon>Bacteria</taxon>
        <taxon>Pseudomonadati</taxon>
        <taxon>Pseudomonadota</taxon>
        <taxon>Gammaproteobacteria</taxon>
        <taxon>Lysobacterales</taxon>
        <taxon>Rhodanobacteraceae</taxon>
        <taxon>Metallibacterium</taxon>
    </lineage>
</organism>
<dbReference type="GO" id="GO:0012505">
    <property type="term" value="C:endomembrane system"/>
    <property type="evidence" value="ECO:0007669"/>
    <property type="project" value="UniProtKB-SubCell"/>
</dbReference>
<dbReference type="Proteomes" id="UP000307749">
    <property type="component" value="Unassembled WGS sequence"/>
</dbReference>
<dbReference type="SUPFAM" id="SSF51735">
    <property type="entry name" value="NAD(P)-binding Rossmann-fold domains"/>
    <property type="match status" value="1"/>
</dbReference>
<feature type="transmembrane region" description="Helical" evidence="11">
    <location>
        <begin position="6"/>
        <end position="25"/>
    </location>
</feature>
<comment type="caution">
    <text evidence="13">The sequence shown here is derived from an EMBL/GenBank/DDBJ whole genome shotgun (WGS) entry which is preliminary data.</text>
</comment>
<evidence type="ECO:0000259" key="12">
    <source>
        <dbReference type="PROSITE" id="PS51201"/>
    </source>
</evidence>
<reference evidence="13 14" key="1">
    <citation type="submission" date="2017-02" db="EMBL/GenBank/DDBJ databases">
        <title>Whole genome sequencing of Metallibacterium scheffleri DSM 24874 (T).</title>
        <authorList>
            <person name="Kumar S."/>
            <person name="Patil P."/>
            <person name="Patil P.B."/>
        </authorList>
    </citation>
    <scope>NUCLEOTIDE SEQUENCE [LARGE SCALE GENOMIC DNA]</scope>
    <source>
        <strain evidence="13 14">DSM 24874</strain>
    </source>
</reference>
<feature type="transmembrane region" description="Helical" evidence="11">
    <location>
        <begin position="294"/>
        <end position="314"/>
    </location>
</feature>
<feature type="transmembrane region" description="Helical" evidence="11">
    <location>
        <begin position="184"/>
        <end position="203"/>
    </location>
</feature>
<evidence type="ECO:0000256" key="8">
    <source>
        <dbReference type="ARBA" id="ARBA00022989"/>
    </source>
</evidence>
<feature type="transmembrane region" description="Helical" evidence="11">
    <location>
        <begin position="360"/>
        <end position="382"/>
    </location>
</feature>
<dbReference type="InterPro" id="IPR006153">
    <property type="entry name" value="Cation/H_exchanger_TM"/>
</dbReference>
<dbReference type="AlphaFoldDB" id="A0A4S3KNP3"/>
<evidence type="ECO:0000256" key="6">
    <source>
        <dbReference type="ARBA" id="ARBA00022692"/>
    </source>
</evidence>
<dbReference type="InterPro" id="IPR038770">
    <property type="entry name" value="Na+/solute_symporter_sf"/>
</dbReference>
<evidence type="ECO:0000313" key="13">
    <source>
        <dbReference type="EMBL" id="THD10587.1"/>
    </source>
</evidence>
<accession>A0A4S3KNP3</accession>
<evidence type="ECO:0000256" key="7">
    <source>
        <dbReference type="ARBA" id="ARBA00022958"/>
    </source>
</evidence>
<sequence length="611" mass="65664">MHSHSLLLPLLIFLLAIVIAVPLASRLRLGAVLGYLGAGMLIGPHGLGWVRGGSTLDTLSELGVVLLLFLIGLELSPQRLWVMRRQVFGYGALQVLVSAALLGVTAHFGLGLGARAASVVGLGLALSSTAFGLQILGERKELPSAYGRLAFALLLFQDLAAIPLIAAVPLLAPGAQADAPLWPRLLQVAGVVLVVVLGGRLLLRPLFRMAARVQQVEVSTAMALLVALGTAWLVGQAGASMALGAFLAGLLLADSEYRHELEASIEPFKGLLLGLFFISVGMAANLPLLLREPLLIAALVLGLLLIKAPVLYALGRAGLRDASAALRLTVLLAGGGEFAFVVFQLARAHGLLDAAMHQRLVLAITLSMALTPLLVAAIHVLLARRPNTPQRPFDAIPAEHMPRVIIAGYGRVGQIVARVLQAHGIPFTALEHSIEQVETSRRYSGMRIFFGDPGRPELLRAAQVAQAEVFVLATDDPETNLRTARLVRRLYPGLKVIARARNRQHAFRLMDLQPHRVVRETFHSSLVMARQVLETLGFDAATAAAHVERFRKHDEDLLRRQHEVYDDETKLVQSTREALADLERLFEADAAESDATAVPLNPRPPGATKSA</sequence>
<dbReference type="GO" id="GO:0008324">
    <property type="term" value="F:monoatomic cation transmembrane transporter activity"/>
    <property type="evidence" value="ECO:0007669"/>
    <property type="project" value="InterPro"/>
</dbReference>
<evidence type="ECO:0000256" key="2">
    <source>
        <dbReference type="ARBA" id="ARBA00005551"/>
    </source>
</evidence>
<keyword evidence="9" id="KW-0406">Ion transport</keyword>
<keyword evidence="3" id="KW-0813">Transport</keyword>
<evidence type="ECO:0000256" key="5">
    <source>
        <dbReference type="ARBA" id="ARBA00022538"/>
    </source>
</evidence>
<evidence type="ECO:0000256" key="10">
    <source>
        <dbReference type="ARBA" id="ARBA00023136"/>
    </source>
</evidence>
<evidence type="ECO:0000313" key="14">
    <source>
        <dbReference type="Proteomes" id="UP000307749"/>
    </source>
</evidence>
<dbReference type="RefSeq" id="WP_081125908.1">
    <property type="nucleotide sequence ID" value="NZ_LDOS01000001.1"/>
</dbReference>
<protein>
    <submittedName>
        <fullName evidence="13">Glutathione-regulated potassium-efflux system protein KefB</fullName>
    </submittedName>
</protein>
<dbReference type="InterPro" id="IPR036291">
    <property type="entry name" value="NAD(P)-bd_dom_sf"/>
</dbReference>
<dbReference type="GO" id="GO:1902600">
    <property type="term" value="P:proton transmembrane transport"/>
    <property type="evidence" value="ECO:0007669"/>
    <property type="project" value="InterPro"/>
</dbReference>
<proteinExistence type="inferred from homology"/>
<dbReference type="GO" id="GO:0006813">
    <property type="term" value="P:potassium ion transport"/>
    <property type="evidence" value="ECO:0007669"/>
    <property type="project" value="UniProtKB-KW"/>
</dbReference>
<dbReference type="PANTHER" id="PTHR46157:SF4">
    <property type="entry name" value="K(+) EFFLUX ANTIPORTER 3, CHLOROPLASTIC"/>
    <property type="match status" value="1"/>
</dbReference>
<dbReference type="Gene3D" id="3.40.50.720">
    <property type="entry name" value="NAD(P)-binding Rossmann-like Domain"/>
    <property type="match status" value="1"/>
</dbReference>
<feature type="transmembrane region" description="Helical" evidence="11">
    <location>
        <begin position="58"/>
        <end position="75"/>
    </location>
</feature>
<dbReference type="GO" id="GO:0015297">
    <property type="term" value="F:antiporter activity"/>
    <property type="evidence" value="ECO:0007669"/>
    <property type="project" value="UniProtKB-KW"/>
</dbReference>
<evidence type="ECO:0000256" key="11">
    <source>
        <dbReference type="SAM" id="Phobius"/>
    </source>
</evidence>
<feature type="transmembrane region" description="Helical" evidence="11">
    <location>
        <begin position="326"/>
        <end position="348"/>
    </location>
</feature>
<dbReference type="PROSITE" id="PS51201">
    <property type="entry name" value="RCK_N"/>
    <property type="match status" value="1"/>
</dbReference>
<dbReference type="NCBIfam" id="TIGR00932">
    <property type="entry name" value="2a37"/>
    <property type="match status" value="1"/>
</dbReference>
<dbReference type="InterPro" id="IPR004771">
    <property type="entry name" value="K/H_exchanger"/>
</dbReference>
<evidence type="ECO:0000256" key="9">
    <source>
        <dbReference type="ARBA" id="ARBA00023065"/>
    </source>
</evidence>
<feature type="transmembrane region" description="Helical" evidence="11">
    <location>
        <begin position="87"/>
        <end position="110"/>
    </location>
</feature>
<keyword evidence="8 11" id="KW-1133">Transmembrane helix</keyword>
<dbReference type="InterPro" id="IPR003148">
    <property type="entry name" value="RCK_N"/>
</dbReference>
<evidence type="ECO:0000256" key="1">
    <source>
        <dbReference type="ARBA" id="ARBA00004127"/>
    </source>
</evidence>
<feature type="transmembrane region" description="Helical" evidence="11">
    <location>
        <begin position="149"/>
        <end position="172"/>
    </location>
</feature>
<comment type="subcellular location">
    <subcellularLocation>
        <location evidence="1">Endomembrane system</location>
        <topology evidence="1">Multi-pass membrane protein</topology>
    </subcellularLocation>
</comment>
<dbReference type="EMBL" id="MWQO01000024">
    <property type="protein sequence ID" value="THD10587.1"/>
    <property type="molecule type" value="Genomic_DNA"/>
</dbReference>
<keyword evidence="10 11" id="KW-0472">Membrane</keyword>
<gene>
    <name evidence="13" type="ORF">B1806_07755</name>
</gene>